<dbReference type="RefSeq" id="WP_216548526.1">
    <property type="nucleotide sequence ID" value="NZ_JAHLQO010000002.1"/>
</dbReference>
<feature type="transmembrane region" description="Helical" evidence="1">
    <location>
        <begin position="207"/>
        <end position="224"/>
    </location>
</feature>
<name>A0ABS6FF56_9FIRM</name>
<feature type="transmembrane region" description="Helical" evidence="1">
    <location>
        <begin position="100"/>
        <end position="122"/>
    </location>
</feature>
<reference evidence="2 3" key="1">
    <citation type="submission" date="2021-06" db="EMBL/GenBank/DDBJ databases">
        <authorList>
            <person name="Sun Q."/>
            <person name="Li D."/>
        </authorList>
    </citation>
    <scope>NUCLEOTIDE SEQUENCE [LARGE SCALE GENOMIC DNA]</scope>
    <source>
        <strain evidence="2 3">MSJ-1</strain>
    </source>
</reference>
<dbReference type="InterPro" id="IPR007563">
    <property type="entry name" value="DUF554"/>
</dbReference>
<sequence>MLGVIINAVTVFVLGLLGSLLGNRFPENIQKSIMKFLPLCVLVIGMSSALKGDTIIVIISVVLGVIIGELFKLDEKLNTFADFLQRKFVKGEESNFSEGFINGSLLFCVGSMGILGCIDAGVSGDYDLLFAKATIDGLSAFFLATTMGFGMAFSGISLLIYQGAVVLIAGFLAPILSPDVIANISGTGGITIIAICLSMLNLVDYKLANAIPSILIPIIYGFILKLF</sequence>
<keyword evidence="1" id="KW-0812">Transmembrane</keyword>
<organism evidence="2 3">
    <name type="scientific">Peptoniphilus ovalis</name>
    <dbReference type="NCBI Taxonomy" id="2841503"/>
    <lineage>
        <taxon>Bacteria</taxon>
        <taxon>Bacillati</taxon>
        <taxon>Bacillota</taxon>
        <taxon>Tissierellia</taxon>
        <taxon>Tissierellales</taxon>
        <taxon>Peptoniphilaceae</taxon>
        <taxon>Peptoniphilus</taxon>
    </lineage>
</organism>
<keyword evidence="3" id="KW-1185">Reference proteome</keyword>
<dbReference type="PANTHER" id="PTHR36111">
    <property type="entry name" value="INNER MEMBRANE PROTEIN-RELATED"/>
    <property type="match status" value="1"/>
</dbReference>
<dbReference type="Pfam" id="PF04474">
    <property type="entry name" value="DUF554"/>
    <property type="match status" value="1"/>
</dbReference>
<gene>
    <name evidence="2" type="ORF">KQI68_02345</name>
</gene>
<dbReference type="EMBL" id="JAHLQO010000002">
    <property type="protein sequence ID" value="MBU5668673.1"/>
    <property type="molecule type" value="Genomic_DNA"/>
</dbReference>
<evidence type="ECO:0000313" key="3">
    <source>
        <dbReference type="Proteomes" id="UP000783742"/>
    </source>
</evidence>
<comment type="caution">
    <text evidence="2">The sequence shown here is derived from an EMBL/GenBank/DDBJ whole genome shotgun (WGS) entry which is preliminary data.</text>
</comment>
<keyword evidence="1" id="KW-1133">Transmembrane helix</keyword>
<feature type="transmembrane region" description="Helical" evidence="1">
    <location>
        <begin position="6"/>
        <end position="25"/>
    </location>
</feature>
<evidence type="ECO:0000313" key="2">
    <source>
        <dbReference type="EMBL" id="MBU5668673.1"/>
    </source>
</evidence>
<feature type="transmembrane region" description="Helical" evidence="1">
    <location>
        <begin position="155"/>
        <end position="173"/>
    </location>
</feature>
<feature type="transmembrane region" description="Helical" evidence="1">
    <location>
        <begin position="180"/>
        <end position="201"/>
    </location>
</feature>
<protein>
    <submittedName>
        <fullName evidence="2">DUF554 domain-containing protein</fullName>
    </submittedName>
</protein>
<evidence type="ECO:0000256" key="1">
    <source>
        <dbReference type="SAM" id="Phobius"/>
    </source>
</evidence>
<feature type="transmembrane region" description="Helical" evidence="1">
    <location>
        <begin position="37"/>
        <end position="67"/>
    </location>
</feature>
<accession>A0ABS6FF56</accession>
<dbReference type="Proteomes" id="UP000783742">
    <property type="component" value="Unassembled WGS sequence"/>
</dbReference>
<dbReference type="PANTHER" id="PTHR36111:SF2">
    <property type="entry name" value="INNER MEMBRANE PROTEIN"/>
    <property type="match status" value="1"/>
</dbReference>
<proteinExistence type="predicted"/>
<keyword evidence="1" id="KW-0472">Membrane</keyword>